<feature type="domain" description="AB hydrolase-1" evidence="1">
    <location>
        <begin position="16"/>
        <end position="228"/>
    </location>
</feature>
<dbReference type="InterPro" id="IPR000073">
    <property type="entry name" value="AB_hydrolase_1"/>
</dbReference>
<gene>
    <name evidence="2" type="ORF">EYE40_09055</name>
</gene>
<keyword evidence="3" id="KW-1185">Reference proteome</keyword>
<protein>
    <submittedName>
        <fullName evidence="2">Alpha/beta hydrolase</fullName>
    </submittedName>
</protein>
<dbReference type="RefSeq" id="WP_130981635.1">
    <property type="nucleotide sequence ID" value="NZ_SISG01000001.1"/>
</dbReference>
<dbReference type="InterPro" id="IPR029058">
    <property type="entry name" value="AB_hydrolase_fold"/>
</dbReference>
<dbReference type="Gene3D" id="3.40.50.1820">
    <property type="entry name" value="alpha/beta hydrolase"/>
    <property type="match status" value="1"/>
</dbReference>
<reference evidence="3" key="1">
    <citation type="submission" date="2019-02" db="EMBL/GenBank/DDBJ databases">
        <title>Glaciihabitans arcticus sp. nov., a psychrotolerant bacterium isolated from polar soil.</title>
        <authorList>
            <person name="Dahal R.H."/>
        </authorList>
    </citation>
    <scope>NUCLEOTIDE SEQUENCE [LARGE SCALE GENOMIC DNA]</scope>
    <source>
        <strain evidence="3">RP-3-7</strain>
    </source>
</reference>
<dbReference type="InterPro" id="IPR050228">
    <property type="entry name" value="Carboxylesterase_BioH"/>
</dbReference>
<dbReference type="Proteomes" id="UP000294194">
    <property type="component" value="Unassembled WGS sequence"/>
</dbReference>
<evidence type="ECO:0000313" key="3">
    <source>
        <dbReference type="Proteomes" id="UP000294194"/>
    </source>
</evidence>
<sequence length="275" mass="29339">MELPLYSSGTPGGPRVLLVHGLNGDAATWWRVADAFEASGCHVHSVDLRGHGAAARDDDLALASYAADLPGTDWDLVLGHSLGAATASIAATTPGFARRLALLDPVLEIDPASRDAIIADQLAELELTVDSLTAEKPHWHPRDVATKVAAARLSSPGTARGSFDDNPAWDAVTAVAGLEIPTLVLSGDPAVYTMLGTATVAAITRPALEYRVIPGTGHSPQRDDFDATMAVLWDWLSRSPEPSGRLDPRSPRFSYPEAPLFRLESGYRNREHQIP</sequence>
<dbReference type="PANTHER" id="PTHR43194:SF2">
    <property type="entry name" value="PEROXISOMAL MEMBRANE PROTEIN LPX1"/>
    <property type="match status" value="1"/>
</dbReference>
<accession>A0A4Q9GTM5</accession>
<evidence type="ECO:0000259" key="1">
    <source>
        <dbReference type="Pfam" id="PF12697"/>
    </source>
</evidence>
<dbReference type="PANTHER" id="PTHR43194">
    <property type="entry name" value="HYDROLASE ALPHA/BETA FOLD FAMILY"/>
    <property type="match status" value="1"/>
</dbReference>
<proteinExistence type="predicted"/>
<dbReference type="AlphaFoldDB" id="A0A4Q9GTM5"/>
<comment type="caution">
    <text evidence="2">The sequence shown here is derived from an EMBL/GenBank/DDBJ whole genome shotgun (WGS) entry which is preliminary data.</text>
</comment>
<keyword evidence="2" id="KW-0378">Hydrolase</keyword>
<name>A0A4Q9GTM5_9MICO</name>
<dbReference type="EMBL" id="SISG01000001">
    <property type="protein sequence ID" value="TBN57524.1"/>
    <property type="molecule type" value="Genomic_DNA"/>
</dbReference>
<dbReference type="SUPFAM" id="SSF53474">
    <property type="entry name" value="alpha/beta-Hydrolases"/>
    <property type="match status" value="1"/>
</dbReference>
<evidence type="ECO:0000313" key="2">
    <source>
        <dbReference type="EMBL" id="TBN57524.1"/>
    </source>
</evidence>
<organism evidence="2 3">
    <name type="scientific">Glaciihabitans arcticus</name>
    <dbReference type="NCBI Taxonomy" id="2668039"/>
    <lineage>
        <taxon>Bacteria</taxon>
        <taxon>Bacillati</taxon>
        <taxon>Actinomycetota</taxon>
        <taxon>Actinomycetes</taxon>
        <taxon>Micrococcales</taxon>
        <taxon>Microbacteriaceae</taxon>
        <taxon>Glaciihabitans</taxon>
    </lineage>
</organism>
<dbReference type="GO" id="GO:0016787">
    <property type="term" value="F:hydrolase activity"/>
    <property type="evidence" value="ECO:0007669"/>
    <property type="project" value="UniProtKB-KW"/>
</dbReference>
<dbReference type="Pfam" id="PF12697">
    <property type="entry name" value="Abhydrolase_6"/>
    <property type="match status" value="1"/>
</dbReference>